<reference evidence="13 14" key="1">
    <citation type="journal article" date="2022" name="Int. J. Syst. Evol. Microbiol.">
        <title>Noviherbaspirillum aridicola sp. nov., isolated from an arid soil in Pakistan.</title>
        <authorList>
            <person name="Khan I.U."/>
            <person name="Saqib M."/>
            <person name="Amin A."/>
            <person name="Hussain F."/>
            <person name="Li L."/>
            <person name="Liu Y.H."/>
            <person name="Fang B.Z."/>
            <person name="Ahmed I."/>
            <person name="Li W.J."/>
        </authorList>
    </citation>
    <scope>NUCLEOTIDE SEQUENCE [LARGE SCALE GENOMIC DNA]</scope>
    <source>
        <strain evidence="13 14">NCCP-691</strain>
    </source>
</reference>
<accession>A0ABQ4Q2E0</accession>
<dbReference type="Gene3D" id="3.40.50.620">
    <property type="entry name" value="HUPs"/>
    <property type="match status" value="1"/>
</dbReference>
<evidence type="ECO:0000256" key="7">
    <source>
        <dbReference type="ARBA" id="ARBA00022741"/>
    </source>
</evidence>
<proteinExistence type="inferred from homology"/>
<keyword evidence="5 11" id="KW-0808">Transferase</keyword>
<evidence type="ECO:0000313" key="13">
    <source>
        <dbReference type="EMBL" id="GIZ51346.1"/>
    </source>
</evidence>
<evidence type="ECO:0000256" key="8">
    <source>
        <dbReference type="ARBA" id="ARBA00022840"/>
    </source>
</evidence>
<evidence type="ECO:0000313" key="14">
    <source>
        <dbReference type="Proteomes" id="UP000887222"/>
    </source>
</evidence>
<dbReference type="InterPro" id="IPR014729">
    <property type="entry name" value="Rossmann-like_a/b/a_fold"/>
</dbReference>
<dbReference type="NCBIfam" id="NF000839">
    <property type="entry name" value="PRK00071.1-1"/>
    <property type="match status" value="1"/>
</dbReference>
<sequence>MGVTRCIALLGGSFDPVHSGHVALAGYFAKLLFPDELRLLPAGLPYQKQALTASAAQRIDMLRLAFGGFAVPVAIDDQEIRREGATYTIDTLRALRAQLGDDVSLAFLIGADQLQKLHTWKDWRALFDHAHICAASRPGFALDPAHVAPEVAQEFMRRAATPGQIRSTPAGLAYLAVNLAIDISATQIRAALAEGRSVASLIPAGVLDYIERQHLYQKN</sequence>
<dbReference type="CDD" id="cd02165">
    <property type="entry name" value="NMNAT"/>
    <property type="match status" value="1"/>
</dbReference>
<dbReference type="NCBIfam" id="TIGR00482">
    <property type="entry name" value="nicotinate (nicotinamide) nucleotide adenylyltransferase"/>
    <property type="match status" value="1"/>
</dbReference>
<evidence type="ECO:0000256" key="2">
    <source>
        <dbReference type="ARBA" id="ARBA00005019"/>
    </source>
</evidence>
<comment type="function">
    <text evidence="1 11">Catalyzes the reversible adenylation of nicotinate mononucleotide (NaMN) to nicotinic acid adenine dinucleotide (NaAD).</text>
</comment>
<dbReference type="PANTHER" id="PTHR39321:SF3">
    <property type="entry name" value="PHOSPHOPANTETHEINE ADENYLYLTRANSFERASE"/>
    <property type="match status" value="1"/>
</dbReference>
<keyword evidence="7 11" id="KW-0547">Nucleotide-binding</keyword>
<dbReference type="Proteomes" id="UP000887222">
    <property type="component" value="Unassembled WGS sequence"/>
</dbReference>
<dbReference type="NCBIfam" id="NF005410">
    <property type="entry name" value="PRK06973.1"/>
    <property type="match status" value="1"/>
</dbReference>
<keyword evidence="4 11" id="KW-0662">Pyridine nucleotide biosynthesis</keyword>
<dbReference type="Pfam" id="PF01467">
    <property type="entry name" value="CTP_transf_like"/>
    <property type="match status" value="1"/>
</dbReference>
<comment type="catalytic activity">
    <reaction evidence="10 11">
        <text>nicotinate beta-D-ribonucleotide + ATP + H(+) = deamido-NAD(+) + diphosphate</text>
        <dbReference type="Rhea" id="RHEA:22860"/>
        <dbReference type="ChEBI" id="CHEBI:15378"/>
        <dbReference type="ChEBI" id="CHEBI:30616"/>
        <dbReference type="ChEBI" id="CHEBI:33019"/>
        <dbReference type="ChEBI" id="CHEBI:57502"/>
        <dbReference type="ChEBI" id="CHEBI:58437"/>
        <dbReference type="EC" id="2.7.7.18"/>
    </reaction>
</comment>
<feature type="domain" description="Cytidyltransferase-like" evidence="12">
    <location>
        <begin position="9"/>
        <end position="190"/>
    </location>
</feature>
<dbReference type="PANTHER" id="PTHR39321">
    <property type="entry name" value="NICOTINATE-NUCLEOTIDE ADENYLYLTRANSFERASE-RELATED"/>
    <property type="match status" value="1"/>
</dbReference>
<keyword evidence="8 11" id="KW-0067">ATP-binding</keyword>
<dbReference type="GO" id="GO:0016779">
    <property type="term" value="F:nucleotidyltransferase activity"/>
    <property type="evidence" value="ECO:0007669"/>
    <property type="project" value="UniProtKB-KW"/>
</dbReference>
<organism evidence="13 14">
    <name type="scientific">Noviherbaspirillum aridicola</name>
    <dbReference type="NCBI Taxonomy" id="2849687"/>
    <lineage>
        <taxon>Bacteria</taxon>
        <taxon>Pseudomonadati</taxon>
        <taxon>Pseudomonadota</taxon>
        <taxon>Betaproteobacteria</taxon>
        <taxon>Burkholderiales</taxon>
        <taxon>Oxalobacteraceae</taxon>
        <taxon>Noviherbaspirillum</taxon>
    </lineage>
</organism>
<keyword evidence="14" id="KW-1185">Reference proteome</keyword>
<dbReference type="InterPro" id="IPR005248">
    <property type="entry name" value="NadD/NMNAT"/>
</dbReference>
<dbReference type="EMBL" id="BPMK01000005">
    <property type="protein sequence ID" value="GIZ51346.1"/>
    <property type="molecule type" value="Genomic_DNA"/>
</dbReference>
<evidence type="ECO:0000256" key="9">
    <source>
        <dbReference type="ARBA" id="ARBA00023027"/>
    </source>
</evidence>
<comment type="pathway">
    <text evidence="2 11">Cofactor biosynthesis; NAD(+) biosynthesis; deamido-NAD(+) from nicotinate D-ribonucleotide: step 1/1.</text>
</comment>
<dbReference type="EC" id="2.7.7.18" evidence="11"/>
<keyword evidence="6 11" id="KW-0548">Nucleotidyltransferase</keyword>
<name>A0ABQ4Q2E0_9BURK</name>
<evidence type="ECO:0000256" key="1">
    <source>
        <dbReference type="ARBA" id="ARBA00002324"/>
    </source>
</evidence>
<evidence type="ECO:0000256" key="3">
    <source>
        <dbReference type="ARBA" id="ARBA00009014"/>
    </source>
</evidence>
<evidence type="ECO:0000256" key="11">
    <source>
        <dbReference type="HAMAP-Rule" id="MF_00244"/>
    </source>
</evidence>
<protein>
    <recommendedName>
        <fullName evidence="11">Probable nicotinate-nucleotide adenylyltransferase</fullName>
        <ecNumber evidence="11">2.7.7.18</ecNumber>
    </recommendedName>
    <alternativeName>
        <fullName evidence="11">Deamido-NAD(+) diphosphorylase</fullName>
    </alternativeName>
    <alternativeName>
        <fullName evidence="11">Deamido-NAD(+) pyrophosphorylase</fullName>
    </alternativeName>
    <alternativeName>
        <fullName evidence="11">Nicotinate mononucleotide adenylyltransferase</fullName>
        <shortName evidence="11">NaMN adenylyltransferase</shortName>
    </alternativeName>
</protein>
<evidence type="ECO:0000256" key="6">
    <source>
        <dbReference type="ARBA" id="ARBA00022695"/>
    </source>
</evidence>
<dbReference type="HAMAP" id="MF_00244">
    <property type="entry name" value="NaMN_adenylyltr"/>
    <property type="match status" value="1"/>
</dbReference>
<evidence type="ECO:0000259" key="12">
    <source>
        <dbReference type="Pfam" id="PF01467"/>
    </source>
</evidence>
<comment type="similarity">
    <text evidence="3 11">Belongs to the NadD family.</text>
</comment>
<keyword evidence="9 11" id="KW-0520">NAD</keyword>
<dbReference type="InterPro" id="IPR004821">
    <property type="entry name" value="Cyt_trans-like"/>
</dbReference>
<gene>
    <name evidence="11 13" type="primary">nadD</name>
    <name evidence="13" type="ORF">NCCP691_13600</name>
</gene>
<comment type="caution">
    <text evidence="13">The sequence shown here is derived from an EMBL/GenBank/DDBJ whole genome shotgun (WGS) entry which is preliminary data.</text>
</comment>
<evidence type="ECO:0000256" key="4">
    <source>
        <dbReference type="ARBA" id="ARBA00022642"/>
    </source>
</evidence>
<evidence type="ECO:0000256" key="10">
    <source>
        <dbReference type="ARBA" id="ARBA00048721"/>
    </source>
</evidence>
<dbReference type="SUPFAM" id="SSF52374">
    <property type="entry name" value="Nucleotidylyl transferase"/>
    <property type="match status" value="1"/>
</dbReference>
<evidence type="ECO:0000256" key="5">
    <source>
        <dbReference type="ARBA" id="ARBA00022679"/>
    </source>
</evidence>
<dbReference type="RefSeq" id="WP_220807515.1">
    <property type="nucleotide sequence ID" value="NZ_BPMK01000005.1"/>
</dbReference>